<accession>A0A068RN05</accession>
<dbReference type="InterPro" id="IPR008928">
    <property type="entry name" value="6-hairpin_glycosidase_sf"/>
</dbReference>
<dbReference type="GO" id="GO:0003824">
    <property type="term" value="F:catalytic activity"/>
    <property type="evidence" value="ECO:0007669"/>
    <property type="project" value="UniProtKB-ARBA"/>
</dbReference>
<dbReference type="GO" id="GO:0005975">
    <property type="term" value="P:carbohydrate metabolic process"/>
    <property type="evidence" value="ECO:0007669"/>
    <property type="project" value="InterPro"/>
</dbReference>
<dbReference type="AlphaFoldDB" id="A0A068RN05"/>
<evidence type="ECO:0000259" key="1">
    <source>
        <dbReference type="Pfam" id="PF03190"/>
    </source>
</evidence>
<dbReference type="CDD" id="cd02955">
    <property type="entry name" value="SSP411"/>
    <property type="match status" value="1"/>
</dbReference>
<proteinExistence type="predicted"/>
<protein>
    <submittedName>
        <fullName evidence="2">Spermatogenesis-associated protein 20</fullName>
    </submittedName>
</protein>
<evidence type="ECO:0000313" key="2">
    <source>
        <dbReference type="EMBL" id="CDH51090.1"/>
    </source>
</evidence>
<evidence type="ECO:0000313" key="3">
    <source>
        <dbReference type="Proteomes" id="UP000027586"/>
    </source>
</evidence>
<dbReference type="InterPro" id="IPR012341">
    <property type="entry name" value="6hp_glycosidase-like_sf"/>
</dbReference>
<gene>
    <name evidence="2" type="ORF">LCOR_02743.1</name>
</gene>
<dbReference type="PANTHER" id="PTHR42899:SF1">
    <property type="entry name" value="SPERMATOGENESIS-ASSOCIATED PROTEIN 20"/>
    <property type="match status" value="1"/>
</dbReference>
<feature type="domain" description="Spermatogenesis-associated protein 20-like TRX" evidence="1">
    <location>
        <begin position="29"/>
        <end position="177"/>
    </location>
</feature>
<reference evidence="2" key="1">
    <citation type="submission" date="2013-08" db="EMBL/GenBank/DDBJ databases">
        <title>Gene expansion shapes genome architecture in the human pathogen Lichtheimia corymbifera: an evolutionary genomics analysis in the ancient terrestrial Mucorales (Mucoromycotina).</title>
        <authorList>
            <person name="Schwartze V.U."/>
            <person name="Winter S."/>
            <person name="Shelest E."/>
            <person name="Marcet-Houben M."/>
            <person name="Horn F."/>
            <person name="Wehner S."/>
            <person name="Hoffmann K."/>
            <person name="Riege K."/>
            <person name="Sammeth M."/>
            <person name="Nowrousian M."/>
            <person name="Valiante V."/>
            <person name="Linde J."/>
            <person name="Jacobsen I.D."/>
            <person name="Marz M."/>
            <person name="Brakhage A.A."/>
            <person name="Gabaldon T."/>
            <person name="Bocker S."/>
            <person name="Voigt K."/>
        </authorList>
    </citation>
    <scope>NUCLEOTIDE SEQUENCE [LARGE SCALE GENOMIC DNA]</scope>
    <source>
        <strain evidence="2">FSU 9682</strain>
    </source>
</reference>
<dbReference type="OrthoDB" id="1923667at2759"/>
<name>A0A068RN05_9FUNG</name>
<dbReference type="Gene3D" id="1.50.10.10">
    <property type="match status" value="1"/>
</dbReference>
<dbReference type="Pfam" id="PF03190">
    <property type="entry name" value="Thioredox_DsbH"/>
    <property type="match status" value="1"/>
</dbReference>
<dbReference type="PIRSF" id="PIRSF006402">
    <property type="entry name" value="UCP006402_thioredoxin"/>
    <property type="match status" value="1"/>
</dbReference>
<sequence length="729" mass="82613">MVCSKVEQCSCDIPCLLYSSRNAILLDTSTAKNPVDWYPWGEQAIQKAKTENKPIFLSIGYSTCHWCHVMEHESFENEETAKFMNEHFVNIKVDREENPAVDKLYMTYVQLLTGRGGWPLSVFLTPELEPFFGGTYFPPGDQYGSPGFRTLLARISEIWEAAPDKLREDAQGTMAQMKNYFESKVSGGEDAANNLDPDTLIKTAFEHFNSSFDAEYGGFTPAPKFPTPVQLGFLFDYYGYFAKDAVHGENAKQALDMALFTLNKIAMGGIHDHIGSGFHRYSTDKFWHVPHFEKMLYDQAQLLSAYVTAYKVSRDDGYANVAQDIIQYVARDLQHSAGGFYSAEDADSYPEDDPSKKVEGAFYVWEDEKLDEILDPKEAKVFKRYYGVTKDGNVNPALDPQGELEDQNVLTEEIPVRDVAKEFNLPEGEVEELLKLAKEKLWNYREEKRAKPHCDDKILTSWNGLMISGLALAAQTFKDKPTLDLAIKAADFIHKELYDSQAHILRRSYREGPSNIPGCLDDYSYLIQGLLHLYEATFDEKWVQWAYDLQQKQNELFYDQEKGGFYNISQDDKSIPIRIKDEQDGAEPSANSVTLGNLVRLGTLLEQEEYVSMARKTVGSFSTSFSRFPYAMPALLGSFMLMVNGIKQIVLTGHDEKEMEPFVRVVSENFMPNKLVARAKKDGIIAEKNPIIAQLSLEPTTQAFVCENFSCGLPIQSADQLQKKIVDKQ</sequence>
<comment type="caution">
    <text evidence="2">The sequence shown here is derived from an EMBL/GenBank/DDBJ whole genome shotgun (WGS) entry which is preliminary data.</text>
</comment>
<dbReference type="InterPro" id="IPR024705">
    <property type="entry name" value="Ssp411"/>
</dbReference>
<dbReference type="Gene3D" id="3.40.30.10">
    <property type="entry name" value="Glutaredoxin"/>
    <property type="match status" value="1"/>
</dbReference>
<dbReference type="InterPro" id="IPR036249">
    <property type="entry name" value="Thioredoxin-like_sf"/>
</dbReference>
<dbReference type="EMBL" id="CBTN010000008">
    <property type="protein sequence ID" value="CDH51090.1"/>
    <property type="molecule type" value="Genomic_DNA"/>
</dbReference>
<dbReference type="SUPFAM" id="SSF52833">
    <property type="entry name" value="Thioredoxin-like"/>
    <property type="match status" value="1"/>
</dbReference>
<dbReference type="STRING" id="1263082.A0A068RN05"/>
<dbReference type="PANTHER" id="PTHR42899">
    <property type="entry name" value="SPERMATOGENESIS-ASSOCIATED PROTEIN 20"/>
    <property type="match status" value="1"/>
</dbReference>
<dbReference type="InterPro" id="IPR004879">
    <property type="entry name" value="Ssp411-like_TRX"/>
</dbReference>
<organism evidence="2 3">
    <name type="scientific">Lichtheimia corymbifera JMRC:FSU:9682</name>
    <dbReference type="NCBI Taxonomy" id="1263082"/>
    <lineage>
        <taxon>Eukaryota</taxon>
        <taxon>Fungi</taxon>
        <taxon>Fungi incertae sedis</taxon>
        <taxon>Mucoromycota</taxon>
        <taxon>Mucoromycotina</taxon>
        <taxon>Mucoromycetes</taxon>
        <taxon>Mucorales</taxon>
        <taxon>Lichtheimiaceae</taxon>
        <taxon>Lichtheimia</taxon>
    </lineage>
</organism>
<dbReference type="SUPFAM" id="SSF48208">
    <property type="entry name" value="Six-hairpin glycosidases"/>
    <property type="match status" value="1"/>
</dbReference>
<dbReference type="VEuPathDB" id="FungiDB:LCOR_02743.1"/>
<keyword evidence="3" id="KW-1185">Reference proteome</keyword>
<dbReference type="Proteomes" id="UP000027586">
    <property type="component" value="Unassembled WGS sequence"/>
</dbReference>